<evidence type="ECO:0000256" key="1">
    <source>
        <dbReference type="ARBA" id="ARBA00004141"/>
    </source>
</evidence>
<evidence type="ECO:0000256" key="3">
    <source>
        <dbReference type="ARBA" id="ARBA00022989"/>
    </source>
</evidence>
<protein>
    <recommendedName>
        <fullName evidence="8">Ubiquinone biosynthesis protein UbiA</fullName>
    </recommendedName>
</protein>
<feature type="transmembrane region" description="Helical" evidence="5">
    <location>
        <begin position="221"/>
        <end position="241"/>
    </location>
</feature>
<proteinExistence type="predicted"/>
<dbReference type="InterPro" id="IPR044878">
    <property type="entry name" value="UbiA_sf"/>
</dbReference>
<evidence type="ECO:0000313" key="6">
    <source>
        <dbReference type="EMBL" id="GEN78776.1"/>
    </source>
</evidence>
<feature type="transmembrane region" description="Helical" evidence="5">
    <location>
        <begin position="248"/>
        <end position="267"/>
    </location>
</feature>
<evidence type="ECO:0000256" key="5">
    <source>
        <dbReference type="SAM" id="Phobius"/>
    </source>
</evidence>
<dbReference type="OrthoDB" id="3212588at2"/>
<dbReference type="Proteomes" id="UP000321484">
    <property type="component" value="Unassembled WGS sequence"/>
</dbReference>
<keyword evidence="3 5" id="KW-1133">Transmembrane helix</keyword>
<dbReference type="AlphaFoldDB" id="A0A511YUD3"/>
<organism evidence="6 7">
    <name type="scientific">Actinotalea fermentans</name>
    <dbReference type="NCBI Taxonomy" id="43671"/>
    <lineage>
        <taxon>Bacteria</taxon>
        <taxon>Bacillati</taxon>
        <taxon>Actinomycetota</taxon>
        <taxon>Actinomycetes</taxon>
        <taxon>Micrococcales</taxon>
        <taxon>Cellulomonadaceae</taxon>
        <taxon>Actinotalea</taxon>
    </lineage>
</organism>
<dbReference type="EMBL" id="BJYK01000001">
    <property type="protein sequence ID" value="GEN78776.1"/>
    <property type="molecule type" value="Genomic_DNA"/>
</dbReference>
<comment type="caution">
    <text evidence="6">The sequence shown here is derived from an EMBL/GenBank/DDBJ whole genome shotgun (WGS) entry which is preliminary data.</text>
</comment>
<dbReference type="RefSeq" id="WP_146819014.1">
    <property type="nucleotide sequence ID" value="NZ_BJYK01000001.1"/>
</dbReference>
<feature type="transmembrane region" description="Helical" evidence="5">
    <location>
        <begin position="155"/>
        <end position="174"/>
    </location>
</feature>
<keyword evidence="7" id="KW-1185">Reference proteome</keyword>
<dbReference type="GO" id="GO:0016020">
    <property type="term" value="C:membrane"/>
    <property type="evidence" value="ECO:0007669"/>
    <property type="project" value="UniProtKB-SubCell"/>
</dbReference>
<evidence type="ECO:0000313" key="7">
    <source>
        <dbReference type="Proteomes" id="UP000321484"/>
    </source>
</evidence>
<dbReference type="GO" id="GO:0016765">
    <property type="term" value="F:transferase activity, transferring alkyl or aryl (other than methyl) groups"/>
    <property type="evidence" value="ECO:0007669"/>
    <property type="project" value="InterPro"/>
</dbReference>
<accession>A0A511YUD3</accession>
<evidence type="ECO:0000256" key="2">
    <source>
        <dbReference type="ARBA" id="ARBA00022692"/>
    </source>
</evidence>
<feature type="transmembrane region" description="Helical" evidence="5">
    <location>
        <begin position="106"/>
        <end position="123"/>
    </location>
</feature>
<name>A0A511YUD3_9CELL</name>
<reference evidence="6 7" key="1">
    <citation type="submission" date="2019-07" db="EMBL/GenBank/DDBJ databases">
        <title>Whole genome shotgun sequence of Actinotalea fermentans NBRC 105374.</title>
        <authorList>
            <person name="Hosoyama A."/>
            <person name="Uohara A."/>
            <person name="Ohji S."/>
            <person name="Ichikawa N."/>
        </authorList>
    </citation>
    <scope>NUCLEOTIDE SEQUENCE [LARGE SCALE GENOMIC DNA]</scope>
    <source>
        <strain evidence="6 7">NBRC 105374</strain>
    </source>
</reference>
<dbReference type="InterPro" id="IPR000537">
    <property type="entry name" value="UbiA_prenyltransferase"/>
</dbReference>
<comment type="subcellular location">
    <subcellularLocation>
        <location evidence="1">Membrane</location>
        <topology evidence="1">Multi-pass membrane protein</topology>
    </subcellularLocation>
</comment>
<keyword evidence="2 5" id="KW-0812">Transmembrane</keyword>
<dbReference type="Pfam" id="PF01040">
    <property type="entry name" value="UbiA"/>
    <property type="match status" value="1"/>
</dbReference>
<gene>
    <name evidence="6" type="ORF">AFE02nite_05100</name>
</gene>
<feature type="transmembrane region" description="Helical" evidence="5">
    <location>
        <begin position="195"/>
        <end position="215"/>
    </location>
</feature>
<sequence>MRLVVGVVAASHPAPTAVVTALAVVLAVGAGAPVGTAVLVGAAVLAGQLSVGLSNDWLDAARDRAVARRDKPVVTGAVSVRAVRAAAVGAAVVCAAASWATGLLPGSLHVLAVGSAWAYNLGLKRTAASWVPYAVSFGLLPAFLVTAAGGTPPPALVATGALLGVGAHLANVLPDLEDDAATGVRGLPHRLGRRASSVLAPVLLAGGAGVVVAGLPGRSAVVLACAAVAGALALAAGVVALTRPASRAPFALSMGVAAVAVGLLATAGGRLA</sequence>
<feature type="transmembrane region" description="Helical" evidence="5">
    <location>
        <begin position="130"/>
        <end position="149"/>
    </location>
</feature>
<evidence type="ECO:0008006" key="8">
    <source>
        <dbReference type="Google" id="ProtNLM"/>
    </source>
</evidence>
<evidence type="ECO:0000256" key="4">
    <source>
        <dbReference type="ARBA" id="ARBA00023136"/>
    </source>
</evidence>
<dbReference type="Gene3D" id="1.10.357.140">
    <property type="entry name" value="UbiA prenyltransferase"/>
    <property type="match status" value="1"/>
</dbReference>
<keyword evidence="4 5" id="KW-0472">Membrane</keyword>